<proteinExistence type="predicted"/>
<comment type="caution">
    <text evidence="1">The sequence shown here is derived from an EMBL/GenBank/DDBJ whole genome shotgun (WGS) entry which is preliminary data.</text>
</comment>
<reference evidence="1 2" key="1">
    <citation type="submission" date="2021-05" db="EMBL/GenBank/DDBJ databases">
        <title>A Polyphasic approach of four new species of the genus Ohtaekwangia: Ohtaekwangia histidinii sp. nov., Ohtaekwangia cretensis sp. nov., Ohtaekwangia indiensis sp. nov., Ohtaekwangia reichenbachii sp. nov. from diverse environment.</title>
        <authorList>
            <person name="Octaviana S."/>
        </authorList>
    </citation>
    <scope>NUCLEOTIDE SEQUENCE [LARGE SCALE GENOMIC DNA]</scope>
    <source>
        <strain evidence="1 2">PWU37</strain>
    </source>
</reference>
<gene>
    <name evidence="1" type="ORF">KK078_23940</name>
</gene>
<accession>A0AAP2DEF0</accession>
<evidence type="ECO:0000313" key="1">
    <source>
        <dbReference type="EMBL" id="MBT1689636.1"/>
    </source>
</evidence>
<protein>
    <submittedName>
        <fullName evidence="1">Uncharacterized protein</fullName>
    </submittedName>
</protein>
<sequence length="125" mass="13556">MLTKSSHPGTLRPNVCKIVLLLAMMSALQSCYHYTITSKNSASTETKSATMHNLFWGLAIKPRNGLNPPNCAAPDPPVGLHTVRMTTNFGYSVITVVTLGIWSPMKVEWQCAKPCQPGSDPVIGE</sequence>
<dbReference type="EMBL" id="JAHESC010000045">
    <property type="protein sequence ID" value="MBT1689636.1"/>
    <property type="molecule type" value="Genomic_DNA"/>
</dbReference>
<dbReference type="PROSITE" id="PS51257">
    <property type="entry name" value="PROKAR_LIPOPROTEIN"/>
    <property type="match status" value="1"/>
</dbReference>
<dbReference type="AlphaFoldDB" id="A0AAP2DEF0"/>
<evidence type="ECO:0000313" key="2">
    <source>
        <dbReference type="Proteomes" id="UP001319180"/>
    </source>
</evidence>
<name>A0AAP2DEF0_9BACT</name>
<dbReference type="Pfam" id="PF06291">
    <property type="entry name" value="Lambda_Bor"/>
    <property type="match status" value="1"/>
</dbReference>
<dbReference type="InterPro" id="IPR010438">
    <property type="entry name" value="Lambda_Bor"/>
</dbReference>
<dbReference type="RefSeq" id="WP_254092857.1">
    <property type="nucleotide sequence ID" value="NZ_JAHESC010000045.1"/>
</dbReference>
<organism evidence="1 2">
    <name type="scientific">Dawidia soli</name>
    <dbReference type="NCBI Taxonomy" id="2782352"/>
    <lineage>
        <taxon>Bacteria</taxon>
        <taxon>Pseudomonadati</taxon>
        <taxon>Bacteroidota</taxon>
        <taxon>Cytophagia</taxon>
        <taxon>Cytophagales</taxon>
        <taxon>Chryseotaleaceae</taxon>
        <taxon>Dawidia</taxon>
    </lineage>
</organism>
<dbReference type="Proteomes" id="UP001319180">
    <property type="component" value="Unassembled WGS sequence"/>
</dbReference>
<keyword evidence="2" id="KW-1185">Reference proteome</keyword>